<gene>
    <name evidence="9" type="ORF">DHEL01_v209407</name>
</gene>
<dbReference type="GO" id="GO:0005506">
    <property type="term" value="F:iron ion binding"/>
    <property type="evidence" value="ECO:0007669"/>
    <property type="project" value="InterPro"/>
</dbReference>
<dbReference type="OrthoDB" id="3945418at2759"/>
<sequence length="500" mass="56894">DVRGVSTDSPQVLYLSPLSSIPGPKLAALTYFYESYYEIVLGGQYFKRVAQMHEQYGPVVRVTPNEVHFNDPDFIDTVYPTMGRKTDKPVWFAQRTGTPYSIVSTPDHDLHRRRRNALNSFFSVASIRRLEPIMKKYLAKLVARIEKAGSSGEVIQMHHLFKACASDVITVYAFDDCFNFMDRADFGKSFFESTDVFFYLTHIFGLVPWLVQYVQNMPTWLVKTLFPSLSELRDRQDWWITKVREIRNSPNPERIKKTIFEGIFNSSLPPEEKTDERLASEAQLVVFAGEGTTAHTLTCCVYQLLANPDKVQKLRAELKDAVPDSDDIQLSQVDSLPYLGAIIQEAVRLHPGVMARQVRISPEVPIVYNDNSRDKTYSIPPKTVTSMSPLDVHLHPDAFGPDAYEYRPERWIETPNLSKYFIGFARGSRNCVGMTLARREMAIILATLFLKWDVYNGKPGQGPTLELYDTERARDIDANGDYIIPIPAIGSKGLRVKVRA</sequence>
<dbReference type="GO" id="GO:0004497">
    <property type="term" value="F:monooxygenase activity"/>
    <property type="evidence" value="ECO:0007669"/>
    <property type="project" value="UniProtKB-KW"/>
</dbReference>
<evidence type="ECO:0000256" key="2">
    <source>
        <dbReference type="ARBA" id="ARBA00010617"/>
    </source>
</evidence>
<dbReference type="GO" id="GO:0016705">
    <property type="term" value="F:oxidoreductase activity, acting on paired donors, with incorporation or reduction of molecular oxygen"/>
    <property type="evidence" value="ECO:0007669"/>
    <property type="project" value="InterPro"/>
</dbReference>
<dbReference type="InterPro" id="IPR050121">
    <property type="entry name" value="Cytochrome_P450_monoxygenase"/>
</dbReference>
<dbReference type="SUPFAM" id="SSF48264">
    <property type="entry name" value="Cytochrome P450"/>
    <property type="match status" value="1"/>
</dbReference>
<dbReference type="CDD" id="cd11062">
    <property type="entry name" value="CYP58-like"/>
    <property type="match status" value="1"/>
</dbReference>
<comment type="caution">
    <text evidence="9">The sequence shown here is derived from an EMBL/GenBank/DDBJ whole genome shotgun (WGS) entry which is preliminary data.</text>
</comment>
<dbReference type="GO" id="GO:0020037">
    <property type="term" value="F:heme binding"/>
    <property type="evidence" value="ECO:0007669"/>
    <property type="project" value="InterPro"/>
</dbReference>
<dbReference type="InterPro" id="IPR002401">
    <property type="entry name" value="Cyt_P450_E_grp-I"/>
</dbReference>
<name>A0A2P5HPQ1_DIAHE</name>
<evidence type="ECO:0000256" key="6">
    <source>
        <dbReference type="ARBA" id="ARBA00023004"/>
    </source>
</evidence>
<dbReference type="InterPro" id="IPR036396">
    <property type="entry name" value="Cyt_P450_sf"/>
</dbReference>
<organism evidence="9 10">
    <name type="scientific">Diaporthe helianthi</name>
    <dbReference type="NCBI Taxonomy" id="158607"/>
    <lineage>
        <taxon>Eukaryota</taxon>
        <taxon>Fungi</taxon>
        <taxon>Dikarya</taxon>
        <taxon>Ascomycota</taxon>
        <taxon>Pezizomycotina</taxon>
        <taxon>Sordariomycetes</taxon>
        <taxon>Sordariomycetidae</taxon>
        <taxon>Diaporthales</taxon>
        <taxon>Diaporthaceae</taxon>
        <taxon>Diaporthe</taxon>
    </lineage>
</organism>
<dbReference type="InParanoid" id="A0A2P5HPQ1"/>
<accession>A0A2P5HPQ1</accession>
<comment type="similarity">
    <text evidence="2">Belongs to the cytochrome P450 family.</text>
</comment>
<dbReference type="Pfam" id="PF00067">
    <property type="entry name" value="p450"/>
    <property type="match status" value="1"/>
</dbReference>
<keyword evidence="3 8" id="KW-0349">Heme</keyword>
<evidence type="ECO:0000256" key="8">
    <source>
        <dbReference type="PIRSR" id="PIRSR602401-1"/>
    </source>
</evidence>
<feature type="non-terminal residue" evidence="9">
    <location>
        <position position="1"/>
    </location>
</feature>
<evidence type="ECO:0000313" key="10">
    <source>
        <dbReference type="Proteomes" id="UP000094444"/>
    </source>
</evidence>
<keyword evidence="5" id="KW-0560">Oxidoreductase</keyword>
<evidence type="ECO:0000256" key="4">
    <source>
        <dbReference type="ARBA" id="ARBA00022723"/>
    </source>
</evidence>
<reference evidence="9" key="1">
    <citation type="submission" date="2017-09" db="EMBL/GenBank/DDBJ databases">
        <title>Polyketide synthases of a Diaporthe helianthi virulent isolate.</title>
        <authorList>
            <person name="Baroncelli R."/>
        </authorList>
    </citation>
    <scope>NUCLEOTIDE SEQUENCE [LARGE SCALE GENOMIC DNA]</scope>
    <source>
        <strain evidence="9">7/96</strain>
    </source>
</reference>
<proteinExistence type="inferred from homology"/>
<evidence type="ECO:0000256" key="3">
    <source>
        <dbReference type="ARBA" id="ARBA00022617"/>
    </source>
</evidence>
<dbReference type="STRING" id="158607.A0A2P5HPQ1"/>
<keyword evidence="6 8" id="KW-0408">Iron</keyword>
<comment type="cofactor">
    <cofactor evidence="1 8">
        <name>heme</name>
        <dbReference type="ChEBI" id="CHEBI:30413"/>
    </cofactor>
</comment>
<dbReference type="Gene3D" id="1.10.630.10">
    <property type="entry name" value="Cytochrome P450"/>
    <property type="match status" value="1"/>
</dbReference>
<evidence type="ECO:0000256" key="5">
    <source>
        <dbReference type="ARBA" id="ARBA00023002"/>
    </source>
</evidence>
<dbReference type="InterPro" id="IPR001128">
    <property type="entry name" value="Cyt_P450"/>
</dbReference>
<evidence type="ECO:0000256" key="1">
    <source>
        <dbReference type="ARBA" id="ARBA00001971"/>
    </source>
</evidence>
<dbReference type="PRINTS" id="PR00463">
    <property type="entry name" value="EP450I"/>
</dbReference>
<evidence type="ECO:0000313" key="9">
    <source>
        <dbReference type="EMBL" id="POS72201.1"/>
    </source>
</evidence>
<protein>
    <submittedName>
        <fullName evidence="9">Cytochrome P450</fullName>
    </submittedName>
</protein>
<dbReference type="PANTHER" id="PTHR24305">
    <property type="entry name" value="CYTOCHROME P450"/>
    <property type="match status" value="1"/>
</dbReference>
<keyword evidence="4 8" id="KW-0479">Metal-binding</keyword>
<evidence type="ECO:0000256" key="7">
    <source>
        <dbReference type="ARBA" id="ARBA00023033"/>
    </source>
</evidence>
<keyword evidence="7" id="KW-0503">Monooxygenase</keyword>
<feature type="binding site" description="axial binding residue" evidence="8">
    <location>
        <position position="431"/>
    </location>
    <ligand>
        <name>heme</name>
        <dbReference type="ChEBI" id="CHEBI:30413"/>
    </ligand>
    <ligandPart>
        <name>Fe</name>
        <dbReference type="ChEBI" id="CHEBI:18248"/>
    </ligandPart>
</feature>
<dbReference type="PRINTS" id="PR00385">
    <property type="entry name" value="P450"/>
</dbReference>
<keyword evidence="10" id="KW-1185">Reference proteome</keyword>
<dbReference type="Proteomes" id="UP000094444">
    <property type="component" value="Unassembled WGS sequence"/>
</dbReference>
<dbReference type="EMBL" id="MAVT02001060">
    <property type="protein sequence ID" value="POS72201.1"/>
    <property type="molecule type" value="Genomic_DNA"/>
</dbReference>
<dbReference type="PANTHER" id="PTHR24305:SF157">
    <property type="entry name" value="N-ACETYLTRYPTOPHAN 6-HYDROXYLASE IVOC-RELATED"/>
    <property type="match status" value="1"/>
</dbReference>
<dbReference type="AlphaFoldDB" id="A0A2P5HPQ1"/>